<comment type="caution">
    <text evidence="1">The sequence shown here is derived from an EMBL/GenBank/DDBJ whole genome shotgun (WGS) entry which is preliminary data.</text>
</comment>
<dbReference type="RefSeq" id="WP_267122748.1">
    <property type="nucleotide sequence ID" value="NZ_JANFWR010000010.1"/>
</dbReference>
<keyword evidence="2" id="KW-1185">Reference proteome</keyword>
<proteinExistence type="predicted"/>
<name>A0ABT3DVF6_9XANT</name>
<sequence length="123" mass="13056">MPRIAAPSTPLKPVTAMYIDTGLGGYVLIEAAITAPFGIHRDTAGEGYSVSHIATGYKIAEGFPTVDAAITLCNELRRMKKISWDFTDKAAITAWSAYARNKIVGLIATHGGRTGGSTRSTAR</sequence>
<evidence type="ECO:0000313" key="1">
    <source>
        <dbReference type="EMBL" id="MCW0399336.1"/>
    </source>
</evidence>
<evidence type="ECO:0000313" key="2">
    <source>
        <dbReference type="Proteomes" id="UP001320843"/>
    </source>
</evidence>
<organism evidence="1 2">
    <name type="scientific">Xanthomonas sacchari</name>
    <dbReference type="NCBI Taxonomy" id="56458"/>
    <lineage>
        <taxon>Bacteria</taxon>
        <taxon>Pseudomonadati</taxon>
        <taxon>Pseudomonadota</taxon>
        <taxon>Gammaproteobacteria</taxon>
        <taxon>Lysobacterales</taxon>
        <taxon>Lysobacteraceae</taxon>
        <taxon>Xanthomonas</taxon>
    </lineage>
</organism>
<dbReference type="EMBL" id="JANFWR010000010">
    <property type="protein sequence ID" value="MCW0399336.1"/>
    <property type="molecule type" value="Genomic_DNA"/>
</dbReference>
<dbReference type="Proteomes" id="UP001320843">
    <property type="component" value="Unassembled WGS sequence"/>
</dbReference>
<gene>
    <name evidence="1" type="ORF">NB700_001892</name>
</gene>
<accession>A0ABT3DVF6</accession>
<reference evidence="1 2" key="1">
    <citation type="submission" date="2022-06" db="EMBL/GenBank/DDBJ databases">
        <title>Dynamics of rice microbiomes reveals core vertical transmitted seed endophytes.</title>
        <authorList>
            <person name="Liao K."/>
            <person name="Zhang X."/>
        </authorList>
    </citation>
    <scope>NUCLEOTIDE SEQUENCE [LARGE SCALE GENOMIC DNA]</scope>
    <source>
        <strain evidence="1 2">YT10-10-1</strain>
    </source>
</reference>
<protein>
    <submittedName>
        <fullName evidence="1">Uncharacterized protein</fullName>
    </submittedName>
</protein>